<reference evidence="1" key="1">
    <citation type="submission" date="2021-05" db="EMBL/GenBank/DDBJ databases">
        <authorList>
            <person name="Pietrasiak N."/>
            <person name="Ward R."/>
            <person name="Stajich J.E."/>
            <person name="Kurbessoian T."/>
        </authorList>
    </citation>
    <scope>NUCLEOTIDE SEQUENCE</scope>
    <source>
        <strain evidence="1">JT2-VF2</strain>
    </source>
</reference>
<comment type="caution">
    <text evidence="1">The sequence shown here is derived from an EMBL/GenBank/DDBJ whole genome shotgun (WGS) entry which is preliminary data.</text>
</comment>
<proteinExistence type="predicted"/>
<organism evidence="1 2">
    <name type="scientific">Mojavia pulchra JT2-VF2</name>
    <dbReference type="NCBI Taxonomy" id="287848"/>
    <lineage>
        <taxon>Bacteria</taxon>
        <taxon>Bacillati</taxon>
        <taxon>Cyanobacteriota</taxon>
        <taxon>Cyanophyceae</taxon>
        <taxon>Nostocales</taxon>
        <taxon>Nostocaceae</taxon>
    </lineage>
</organism>
<dbReference type="Proteomes" id="UP000715781">
    <property type="component" value="Unassembled WGS sequence"/>
</dbReference>
<gene>
    <name evidence="1" type="ORF">KME32_21590</name>
</gene>
<dbReference type="EMBL" id="JAHHHN010000015">
    <property type="protein sequence ID" value="MBW4563686.1"/>
    <property type="molecule type" value="Genomic_DNA"/>
</dbReference>
<evidence type="ECO:0000313" key="1">
    <source>
        <dbReference type="EMBL" id="MBW4563686.1"/>
    </source>
</evidence>
<protein>
    <submittedName>
        <fullName evidence="1">Tellurite resistance TerB family protein</fullName>
    </submittedName>
</protein>
<dbReference type="CDD" id="cd07176">
    <property type="entry name" value="terB"/>
    <property type="match status" value="1"/>
</dbReference>
<dbReference type="InterPro" id="IPR029024">
    <property type="entry name" value="TerB-like"/>
</dbReference>
<name>A0A951UI83_9NOST</name>
<sequence length="153" mass="17185">MFKRKLPKSRSTSSVVLEPEVAIAVIGHFSAVADDQGLSRTEKYVLSEMLASISQFEKFSQKDFEKLTSKVYGLLEKTKREDLFEQAIASLLDTDNREAAYITALLVVGIDDEVPKTEQNYISKLQEALKISDKRAQEIIDGIFAEDGEEEYG</sequence>
<dbReference type="AlphaFoldDB" id="A0A951UI83"/>
<dbReference type="Gene3D" id="1.10.3680.10">
    <property type="entry name" value="TerB-like"/>
    <property type="match status" value="1"/>
</dbReference>
<dbReference type="SUPFAM" id="SSF158682">
    <property type="entry name" value="TerB-like"/>
    <property type="match status" value="1"/>
</dbReference>
<accession>A0A951UI83</accession>
<evidence type="ECO:0000313" key="2">
    <source>
        <dbReference type="Proteomes" id="UP000715781"/>
    </source>
</evidence>
<reference evidence="1" key="2">
    <citation type="journal article" date="2022" name="Microbiol. Resour. Announc.">
        <title>Metagenome Sequencing to Explore Phylogenomics of Terrestrial Cyanobacteria.</title>
        <authorList>
            <person name="Ward R.D."/>
            <person name="Stajich J.E."/>
            <person name="Johansen J.R."/>
            <person name="Huntemann M."/>
            <person name="Clum A."/>
            <person name="Foster B."/>
            <person name="Foster B."/>
            <person name="Roux S."/>
            <person name="Palaniappan K."/>
            <person name="Varghese N."/>
            <person name="Mukherjee S."/>
            <person name="Reddy T.B.K."/>
            <person name="Daum C."/>
            <person name="Copeland A."/>
            <person name="Chen I.A."/>
            <person name="Ivanova N.N."/>
            <person name="Kyrpides N.C."/>
            <person name="Shapiro N."/>
            <person name="Eloe-Fadrosh E.A."/>
            <person name="Pietrasiak N."/>
        </authorList>
    </citation>
    <scope>NUCLEOTIDE SEQUENCE</scope>
    <source>
        <strain evidence="1">JT2-VF2</strain>
    </source>
</reference>